<name>A0A8C6WLM9_9GOBI</name>
<feature type="binding site" evidence="1">
    <location>
        <position position="112"/>
    </location>
    <ligand>
        <name>Zn(2+)</name>
        <dbReference type="ChEBI" id="CHEBI:29105"/>
        <note>catalytic</note>
    </ligand>
</feature>
<dbReference type="EC" id="3.4.24.-" evidence="2"/>
<feature type="active site" evidence="1">
    <location>
        <position position="113"/>
    </location>
</feature>
<accession>A0A8C6WLM9</accession>
<dbReference type="AlphaFoldDB" id="A0A8C6WLM9"/>
<dbReference type="SMART" id="SM00235">
    <property type="entry name" value="ZnMc"/>
    <property type="match status" value="1"/>
</dbReference>
<dbReference type="InterPro" id="IPR001506">
    <property type="entry name" value="Peptidase_M12A"/>
</dbReference>
<keyword evidence="1 2" id="KW-0479">Metal-binding</keyword>
<dbReference type="Proteomes" id="UP000694523">
    <property type="component" value="Unplaced"/>
</dbReference>
<dbReference type="Gene3D" id="3.40.390.10">
    <property type="entry name" value="Collagenase (Catalytic Domain)"/>
    <property type="match status" value="1"/>
</dbReference>
<dbReference type="Ensembl" id="ENSNMLT00000018040.1">
    <property type="protein sequence ID" value="ENSNMLP00000016060.1"/>
    <property type="gene ID" value="ENSNMLG00000010626.1"/>
</dbReference>
<dbReference type="InterPro" id="IPR024079">
    <property type="entry name" value="MetalloPept_cat_dom_sf"/>
</dbReference>
<keyword evidence="1 2" id="KW-0862">Zinc</keyword>
<organism evidence="4 5">
    <name type="scientific">Neogobius melanostomus</name>
    <name type="common">round goby</name>
    <dbReference type="NCBI Taxonomy" id="47308"/>
    <lineage>
        <taxon>Eukaryota</taxon>
        <taxon>Metazoa</taxon>
        <taxon>Chordata</taxon>
        <taxon>Craniata</taxon>
        <taxon>Vertebrata</taxon>
        <taxon>Euteleostomi</taxon>
        <taxon>Actinopterygii</taxon>
        <taxon>Neopterygii</taxon>
        <taxon>Teleostei</taxon>
        <taxon>Neoteleostei</taxon>
        <taxon>Acanthomorphata</taxon>
        <taxon>Gobiaria</taxon>
        <taxon>Gobiiformes</taxon>
        <taxon>Gobioidei</taxon>
        <taxon>Gobiidae</taxon>
        <taxon>Benthophilinae</taxon>
        <taxon>Neogobiini</taxon>
        <taxon>Neogobius</taxon>
    </lineage>
</organism>
<comment type="caution">
    <text evidence="1">Lacks conserved residue(s) required for the propagation of feature annotation.</text>
</comment>
<sequence length="208" mass="24186">MHHPLRHSIYLCINSWLLRIIPILLSFVQIDRNAVQHIWKTHVIPYVIDDEISKHSTKMISDPTCLTFQQRKTERDYLFFQNSRECASYVGCIGGKQPVYTGSLCCVGNIVHEILHALGFFHEHTRLDRDKYIEVLTENIRKVWIWFSSHGNFVKQSGDTGNAPYDQVFSSNGKPTIISHHPTLEMGQRRRLTTTDSQRIRLLYNCGM</sequence>
<keyword evidence="1 2" id="KW-0378">Hydrolase</keyword>
<dbReference type="PANTHER" id="PTHR10127">
    <property type="entry name" value="DISCOIDIN, CUB, EGF, LAMININ , AND ZINC METALLOPROTEASE DOMAIN CONTAINING"/>
    <property type="match status" value="1"/>
</dbReference>
<protein>
    <recommendedName>
        <fullName evidence="2">Metalloendopeptidase</fullName>
        <ecNumber evidence="2">3.4.24.-</ecNumber>
    </recommendedName>
</protein>
<comment type="cofactor">
    <cofactor evidence="1 2">
        <name>Zn(2+)</name>
        <dbReference type="ChEBI" id="CHEBI:29105"/>
    </cofactor>
    <text evidence="1 2">Binds 1 zinc ion per subunit.</text>
</comment>
<evidence type="ECO:0000313" key="4">
    <source>
        <dbReference type="Ensembl" id="ENSNMLP00000016060.1"/>
    </source>
</evidence>
<dbReference type="GO" id="GO:0006508">
    <property type="term" value="P:proteolysis"/>
    <property type="evidence" value="ECO:0007669"/>
    <property type="project" value="UniProtKB-KW"/>
</dbReference>
<evidence type="ECO:0000259" key="3">
    <source>
        <dbReference type="PROSITE" id="PS51864"/>
    </source>
</evidence>
<feature type="signal peptide" evidence="2">
    <location>
        <begin position="1"/>
        <end position="26"/>
    </location>
</feature>
<dbReference type="GO" id="GO:0008270">
    <property type="term" value="F:zinc ion binding"/>
    <property type="evidence" value="ECO:0007669"/>
    <property type="project" value="UniProtKB-UniRule"/>
</dbReference>
<dbReference type="PRINTS" id="PR00480">
    <property type="entry name" value="ASTACIN"/>
</dbReference>
<reference evidence="4" key="2">
    <citation type="submission" date="2025-09" db="UniProtKB">
        <authorList>
            <consortium name="Ensembl"/>
        </authorList>
    </citation>
    <scope>IDENTIFICATION</scope>
</reference>
<evidence type="ECO:0000313" key="5">
    <source>
        <dbReference type="Proteomes" id="UP000694523"/>
    </source>
</evidence>
<keyword evidence="2" id="KW-0732">Signal</keyword>
<dbReference type="Pfam" id="PF01400">
    <property type="entry name" value="Astacin"/>
    <property type="match status" value="1"/>
</dbReference>
<reference evidence="4" key="1">
    <citation type="submission" date="2025-08" db="UniProtKB">
        <authorList>
            <consortium name="Ensembl"/>
        </authorList>
    </citation>
    <scope>IDENTIFICATION</scope>
</reference>
<keyword evidence="5" id="KW-1185">Reference proteome</keyword>
<dbReference type="InterPro" id="IPR006026">
    <property type="entry name" value="Peptidase_Metallo"/>
</dbReference>
<dbReference type="SUPFAM" id="SSF55486">
    <property type="entry name" value="Metalloproteases ('zincins'), catalytic domain"/>
    <property type="match status" value="1"/>
</dbReference>
<feature type="binding site" evidence="1">
    <location>
        <position position="116"/>
    </location>
    <ligand>
        <name>Zn(2+)</name>
        <dbReference type="ChEBI" id="CHEBI:29105"/>
        <note>catalytic</note>
    </ligand>
</feature>
<feature type="domain" description="Peptidase M12A" evidence="3">
    <location>
        <begin position="33"/>
        <end position="207"/>
    </location>
</feature>
<evidence type="ECO:0000256" key="2">
    <source>
        <dbReference type="RuleBase" id="RU361183"/>
    </source>
</evidence>
<keyword evidence="1 2" id="KW-0482">Metalloprotease</keyword>
<dbReference type="PROSITE" id="PS51864">
    <property type="entry name" value="ASTACIN"/>
    <property type="match status" value="1"/>
</dbReference>
<keyword evidence="1 2" id="KW-0645">Protease</keyword>
<proteinExistence type="predicted"/>
<dbReference type="GO" id="GO:0004222">
    <property type="term" value="F:metalloendopeptidase activity"/>
    <property type="evidence" value="ECO:0007669"/>
    <property type="project" value="UniProtKB-UniRule"/>
</dbReference>
<feature type="binding site" evidence="1">
    <location>
        <position position="122"/>
    </location>
    <ligand>
        <name>Zn(2+)</name>
        <dbReference type="ChEBI" id="CHEBI:29105"/>
        <note>catalytic</note>
    </ligand>
</feature>
<feature type="chain" id="PRO_5034520676" description="Metalloendopeptidase" evidence="2">
    <location>
        <begin position="27"/>
        <end position="208"/>
    </location>
</feature>
<evidence type="ECO:0000256" key="1">
    <source>
        <dbReference type="PROSITE-ProRule" id="PRU01211"/>
    </source>
</evidence>
<dbReference type="PANTHER" id="PTHR10127:SF870">
    <property type="entry name" value="METALLOENDOPEPTIDASE"/>
    <property type="match status" value="1"/>
</dbReference>